<dbReference type="AlphaFoldDB" id="A0A182TXF1"/>
<organism evidence="1 2">
    <name type="scientific">Anopheles melas</name>
    <dbReference type="NCBI Taxonomy" id="34690"/>
    <lineage>
        <taxon>Eukaryota</taxon>
        <taxon>Metazoa</taxon>
        <taxon>Ecdysozoa</taxon>
        <taxon>Arthropoda</taxon>
        <taxon>Hexapoda</taxon>
        <taxon>Insecta</taxon>
        <taxon>Pterygota</taxon>
        <taxon>Neoptera</taxon>
        <taxon>Endopterygota</taxon>
        <taxon>Diptera</taxon>
        <taxon>Nematocera</taxon>
        <taxon>Culicoidea</taxon>
        <taxon>Culicidae</taxon>
        <taxon>Anophelinae</taxon>
        <taxon>Anopheles</taxon>
    </lineage>
</organism>
<keyword evidence="2" id="KW-1185">Reference proteome</keyword>
<protein>
    <submittedName>
        <fullName evidence="1">Uncharacterized protein</fullName>
    </submittedName>
</protein>
<dbReference type="EnsemblMetazoa" id="AMEC010042-RA">
    <property type="protein sequence ID" value="AMEC010042-PA"/>
    <property type="gene ID" value="AMEC010042"/>
</dbReference>
<dbReference type="VEuPathDB" id="VectorBase:AMEC010042"/>
<reference evidence="1" key="2">
    <citation type="submission" date="2020-05" db="UniProtKB">
        <authorList>
            <consortium name="EnsemblMetazoa"/>
        </authorList>
    </citation>
    <scope>IDENTIFICATION</scope>
    <source>
        <strain evidence="1">CM1001059</strain>
    </source>
</reference>
<dbReference type="PANTHER" id="PTHR33426:SF45">
    <property type="entry name" value="IMMUNODEFICIENCY LENTIVIRAL MATRIX N-TERMINAL DOMAIN-CONTAINING PROTEIN-RELATED"/>
    <property type="match status" value="1"/>
</dbReference>
<sequence>MLLLGFWDADAATPLHAGCPFDYTPPGRAPSSSEIIPSSVSALIPLGPPSRSAISYSSKPPSAPCSAGTAAAGPPDFTSSPPSFTFFSCTDTTWRERFDGSANDFPQCLQLYGFSCRPPLHERAWTIIASERFLVTVPAQMRVVVFPHHERFLAHVTLVRAHIFVPLDVRPVLRARPEPGLTHAALERFVARVDPLVLLQVAALGKALRAVLALERLDTVVPIEMLVVAGLVGELLVADRAPVPLGAVMRPGVLGKGGARFERRLAHRAPVQPVLHVRLPVPVQQILLPERFPTLDAHERVVFVRVDRSFVLQDAVQPGERIITTIARVHIITALRWYFALVFAGRRFLRCTFAPSLTAGCFVRQLQTLHHTLADVQRLLLVDEQLPVRAKLEQADGTFEQDASSTSTRLPMSVLLWLWCTKPITWPRPVLLSPVTSDLTIQSFASVRSRSSPVSPVAGGCGAGTTVTLSTCSGVGGSSGSVGTGGFGAVSSGLNKSSSSNSSSGTSRPSLSVMPGFSNSSFHFSGSIISHS</sequence>
<evidence type="ECO:0000313" key="1">
    <source>
        <dbReference type="EnsemblMetazoa" id="AMEC010042-PA"/>
    </source>
</evidence>
<name>A0A182TXF1_9DIPT</name>
<dbReference type="Proteomes" id="UP000075902">
    <property type="component" value="Unassembled WGS sequence"/>
</dbReference>
<reference evidence="2" key="1">
    <citation type="submission" date="2014-01" db="EMBL/GenBank/DDBJ databases">
        <title>The Genome Sequence of Anopheles melas CM1001059_A (V2).</title>
        <authorList>
            <consortium name="The Broad Institute Genomics Platform"/>
            <person name="Neafsey D.E."/>
            <person name="Besansky N."/>
            <person name="Howell P."/>
            <person name="Walton C."/>
            <person name="Young S.K."/>
            <person name="Zeng Q."/>
            <person name="Gargeya S."/>
            <person name="Fitzgerald M."/>
            <person name="Haas B."/>
            <person name="Abouelleil A."/>
            <person name="Allen A.W."/>
            <person name="Alvarado L."/>
            <person name="Arachchi H.M."/>
            <person name="Berlin A.M."/>
            <person name="Chapman S.B."/>
            <person name="Gainer-Dewar J."/>
            <person name="Goldberg J."/>
            <person name="Griggs A."/>
            <person name="Gujja S."/>
            <person name="Hansen M."/>
            <person name="Howarth C."/>
            <person name="Imamovic A."/>
            <person name="Ireland A."/>
            <person name="Larimer J."/>
            <person name="McCowan C."/>
            <person name="Murphy C."/>
            <person name="Pearson M."/>
            <person name="Poon T.W."/>
            <person name="Priest M."/>
            <person name="Roberts A."/>
            <person name="Saif S."/>
            <person name="Shea T."/>
            <person name="Sisk P."/>
            <person name="Sykes S."/>
            <person name="Wortman J."/>
            <person name="Nusbaum C."/>
            <person name="Birren B."/>
        </authorList>
    </citation>
    <scope>NUCLEOTIDE SEQUENCE [LARGE SCALE GENOMIC DNA]</scope>
    <source>
        <strain evidence="2">CM1001059</strain>
    </source>
</reference>
<evidence type="ECO:0000313" key="2">
    <source>
        <dbReference type="Proteomes" id="UP000075902"/>
    </source>
</evidence>
<proteinExistence type="predicted"/>
<accession>A0A182TXF1</accession>
<dbReference type="PANTHER" id="PTHR33426">
    <property type="entry name" value="C2H2-TYPE DOMAIN-CONTAINING PROTEIN"/>
    <property type="match status" value="1"/>
</dbReference>